<proteinExistence type="predicted"/>
<dbReference type="GO" id="GO:0005634">
    <property type="term" value="C:nucleus"/>
    <property type="evidence" value="ECO:0007669"/>
    <property type="project" value="TreeGrafter"/>
</dbReference>
<reference evidence="7" key="1">
    <citation type="submission" date="2021-01" db="EMBL/GenBank/DDBJ databases">
        <authorList>
            <person name="Corre E."/>
            <person name="Pelletier E."/>
            <person name="Niang G."/>
            <person name="Scheremetjew M."/>
            <person name="Finn R."/>
            <person name="Kale V."/>
            <person name="Holt S."/>
            <person name="Cochrane G."/>
            <person name="Meng A."/>
            <person name="Brown T."/>
            <person name="Cohen L."/>
        </authorList>
    </citation>
    <scope>NUCLEOTIDE SEQUENCE</scope>
    <source>
        <strain evidence="7">CCMP3105</strain>
    </source>
</reference>
<dbReference type="Gene3D" id="3.30.200.20">
    <property type="entry name" value="Phosphorylase Kinase, domain 1"/>
    <property type="match status" value="1"/>
</dbReference>
<dbReference type="PANTHER" id="PTHR24345">
    <property type="entry name" value="SERINE/THREONINE-PROTEIN KINASE PLK"/>
    <property type="match status" value="1"/>
</dbReference>
<dbReference type="GO" id="GO:0004674">
    <property type="term" value="F:protein serine/threonine kinase activity"/>
    <property type="evidence" value="ECO:0007669"/>
    <property type="project" value="UniProtKB-KW"/>
</dbReference>
<name>A0A7S4RX14_9DINO</name>
<dbReference type="EMBL" id="HBNR01059249">
    <property type="protein sequence ID" value="CAE4627565.1"/>
    <property type="molecule type" value="Transcribed_RNA"/>
</dbReference>
<accession>A0A7S4RX14</accession>
<organism evidence="7">
    <name type="scientific">Alexandrium monilatum</name>
    <dbReference type="NCBI Taxonomy" id="311494"/>
    <lineage>
        <taxon>Eukaryota</taxon>
        <taxon>Sar</taxon>
        <taxon>Alveolata</taxon>
        <taxon>Dinophyceae</taxon>
        <taxon>Gonyaulacales</taxon>
        <taxon>Pyrocystaceae</taxon>
        <taxon>Alexandrium</taxon>
    </lineage>
</organism>
<dbReference type="InterPro" id="IPR008266">
    <property type="entry name" value="Tyr_kinase_AS"/>
</dbReference>
<evidence type="ECO:0000259" key="6">
    <source>
        <dbReference type="PROSITE" id="PS50011"/>
    </source>
</evidence>
<keyword evidence="1" id="KW-0723">Serine/threonine-protein kinase</keyword>
<keyword evidence="5" id="KW-0067">ATP-binding</keyword>
<dbReference type="GO" id="GO:0005524">
    <property type="term" value="F:ATP binding"/>
    <property type="evidence" value="ECO:0007669"/>
    <property type="project" value="UniProtKB-KW"/>
</dbReference>
<dbReference type="InterPro" id="IPR011009">
    <property type="entry name" value="Kinase-like_dom_sf"/>
</dbReference>
<keyword evidence="3" id="KW-0547">Nucleotide-binding</keyword>
<evidence type="ECO:0000256" key="5">
    <source>
        <dbReference type="ARBA" id="ARBA00022840"/>
    </source>
</evidence>
<dbReference type="Gene3D" id="1.10.510.10">
    <property type="entry name" value="Transferase(Phosphotransferase) domain 1"/>
    <property type="match status" value="1"/>
</dbReference>
<protein>
    <recommendedName>
        <fullName evidence="6">Protein kinase domain-containing protein</fullName>
    </recommendedName>
</protein>
<evidence type="ECO:0000256" key="2">
    <source>
        <dbReference type="ARBA" id="ARBA00022679"/>
    </source>
</evidence>
<keyword evidence="4" id="KW-0418">Kinase</keyword>
<evidence type="ECO:0000256" key="1">
    <source>
        <dbReference type="ARBA" id="ARBA00022527"/>
    </source>
</evidence>
<evidence type="ECO:0000313" key="7">
    <source>
        <dbReference type="EMBL" id="CAE4627565.1"/>
    </source>
</evidence>
<sequence length="458" mass="50051">MSACAMRCPSASLDLGCQASSGSSFATALSWRDCDKWASAWSRCATPDDQEPQEQVSTTARASDCDVSLRHYPALARFDRLSSEGHFARVGILGECIGGQVELNGWQAEEVCQLVAVKRARSTEEIQNEVGIYCLLSEQQEVPQYILKMHLAFELGSDVCLVLEYADGGDLFTVCKGLKREGSEMPKEVMRWTWQLLQALQYLHDLNIGHRDVSLENVLLCHGDVRVMDFGTSVRTHDSSGGLLRYFRTVGKPYYRSPECYVPEQAAVDVLPPAGSRPGKVCLACGNCGGQEFLTEVLLPAAVLPNEACTAKPCGYAVPPVDVFACGVCLFVLATGSPPFRQATLSDPHFKWLHANGVAKVVETWRAPVAGEALDLLTWMLQPNPARRPTMKECLEHPWLAGLRSEPVPVRFAEGVRRESTCLEDPWHLPLGFDLLGLPLGPSCSSEPALLEVGALTA</sequence>
<dbReference type="PROSITE" id="PS50011">
    <property type="entry name" value="PROTEIN_KINASE_DOM"/>
    <property type="match status" value="1"/>
</dbReference>
<keyword evidence="2" id="KW-0808">Transferase</keyword>
<dbReference type="PROSITE" id="PS00109">
    <property type="entry name" value="PROTEIN_KINASE_TYR"/>
    <property type="match status" value="1"/>
</dbReference>
<dbReference type="PANTHER" id="PTHR24345:SF91">
    <property type="entry name" value="SERINE_THREONINE-PROTEIN KINASE PLK4"/>
    <property type="match status" value="1"/>
</dbReference>
<feature type="domain" description="Protein kinase" evidence="6">
    <location>
        <begin position="87"/>
        <end position="400"/>
    </location>
</feature>
<dbReference type="InterPro" id="IPR000719">
    <property type="entry name" value="Prot_kinase_dom"/>
</dbReference>
<dbReference type="SUPFAM" id="SSF56112">
    <property type="entry name" value="Protein kinase-like (PK-like)"/>
    <property type="match status" value="1"/>
</dbReference>
<dbReference type="Pfam" id="PF00069">
    <property type="entry name" value="Pkinase"/>
    <property type="match status" value="2"/>
</dbReference>
<gene>
    <name evidence="7" type="ORF">AMON00008_LOCUS41700</name>
</gene>
<evidence type="ECO:0000256" key="4">
    <source>
        <dbReference type="ARBA" id="ARBA00022777"/>
    </source>
</evidence>
<evidence type="ECO:0000256" key="3">
    <source>
        <dbReference type="ARBA" id="ARBA00022741"/>
    </source>
</evidence>
<dbReference type="AlphaFoldDB" id="A0A7S4RX14"/>